<accession>A0AAU9IDD3</accession>
<proteinExistence type="predicted"/>
<gene>
    <name evidence="1" type="ORF">BSTOLATCC_MIC3626</name>
</gene>
<evidence type="ECO:0000313" key="2">
    <source>
        <dbReference type="Proteomes" id="UP001162131"/>
    </source>
</evidence>
<comment type="caution">
    <text evidence="1">The sequence shown here is derived from an EMBL/GenBank/DDBJ whole genome shotgun (WGS) entry which is preliminary data.</text>
</comment>
<dbReference type="EMBL" id="CAJZBQ010000004">
    <property type="protein sequence ID" value="CAG9311336.1"/>
    <property type="molecule type" value="Genomic_DNA"/>
</dbReference>
<name>A0AAU9IDD3_9CILI</name>
<protein>
    <submittedName>
        <fullName evidence="1">Uncharacterized protein</fullName>
    </submittedName>
</protein>
<evidence type="ECO:0000313" key="1">
    <source>
        <dbReference type="EMBL" id="CAG9311336.1"/>
    </source>
</evidence>
<keyword evidence="2" id="KW-1185">Reference proteome</keyword>
<organism evidence="1 2">
    <name type="scientific">Blepharisma stoltei</name>
    <dbReference type="NCBI Taxonomy" id="1481888"/>
    <lineage>
        <taxon>Eukaryota</taxon>
        <taxon>Sar</taxon>
        <taxon>Alveolata</taxon>
        <taxon>Ciliophora</taxon>
        <taxon>Postciliodesmatophora</taxon>
        <taxon>Heterotrichea</taxon>
        <taxon>Heterotrichida</taxon>
        <taxon>Blepharismidae</taxon>
        <taxon>Blepharisma</taxon>
    </lineage>
</organism>
<reference evidence="1" key="1">
    <citation type="submission" date="2021-09" db="EMBL/GenBank/DDBJ databases">
        <authorList>
            <consortium name="AG Swart"/>
            <person name="Singh M."/>
            <person name="Singh A."/>
            <person name="Seah K."/>
            <person name="Emmerich C."/>
        </authorList>
    </citation>
    <scope>NUCLEOTIDE SEQUENCE</scope>
    <source>
        <strain evidence="1">ATCC30299</strain>
    </source>
</reference>
<sequence length="70" mass="8027">MKSKKKKDKKLEQKNLLINRSLPNLNAIEMFISKDQLPNGAEIRLALGVRGHLNEFTTLRFDTDAAFNEL</sequence>
<dbReference type="AlphaFoldDB" id="A0AAU9IDD3"/>
<dbReference type="Proteomes" id="UP001162131">
    <property type="component" value="Unassembled WGS sequence"/>
</dbReference>